<evidence type="ECO:0000259" key="1">
    <source>
        <dbReference type="Pfam" id="PF11575"/>
    </source>
</evidence>
<evidence type="ECO:0000313" key="3">
    <source>
        <dbReference type="Proteomes" id="UP001500665"/>
    </source>
</evidence>
<proteinExistence type="predicted"/>
<reference evidence="2 3" key="1">
    <citation type="journal article" date="2019" name="Int. J. Syst. Evol. Microbiol.">
        <title>The Global Catalogue of Microorganisms (GCM) 10K type strain sequencing project: providing services to taxonomists for standard genome sequencing and annotation.</title>
        <authorList>
            <consortium name="The Broad Institute Genomics Platform"/>
            <consortium name="The Broad Institute Genome Sequencing Center for Infectious Disease"/>
            <person name="Wu L."/>
            <person name="Ma J."/>
        </authorList>
    </citation>
    <scope>NUCLEOTIDE SEQUENCE [LARGE SCALE GENOMIC DNA]</scope>
    <source>
        <strain evidence="2 3">JCM 10696</strain>
    </source>
</reference>
<sequence length="236" mass="25405">MPTDLHEVIADVSEVGGYFHLFTGHGDASWLPLSELFTDKAVLGERLARTTDLLEIDEPRVAASLVQMGFASRLWSPFVGAAVLHGRLLEWTVDDLRWQAVATGPLPLRLPSPKVRPDADDPAAVIHRDVTALLESLAVALQSLVKISTRLLWDNAASALAGTTGVLALERPEHAADAITLALGILSRPPFEAAHRLTEPAPGRPSFTRAACCLYYRVPGSGKCGDCALRPRPARP</sequence>
<dbReference type="Proteomes" id="UP001500665">
    <property type="component" value="Unassembled WGS sequence"/>
</dbReference>
<evidence type="ECO:0000313" key="2">
    <source>
        <dbReference type="EMBL" id="GAA0939618.1"/>
    </source>
</evidence>
<accession>A0ABN1QAU7</accession>
<organism evidence="2 3">
    <name type="scientific">Actinocorallia libanotica</name>
    <dbReference type="NCBI Taxonomy" id="46162"/>
    <lineage>
        <taxon>Bacteria</taxon>
        <taxon>Bacillati</taxon>
        <taxon>Actinomycetota</taxon>
        <taxon>Actinomycetes</taxon>
        <taxon>Streptosporangiales</taxon>
        <taxon>Thermomonosporaceae</taxon>
        <taxon>Actinocorallia</taxon>
    </lineage>
</organism>
<dbReference type="InterPro" id="IPR024726">
    <property type="entry name" value="FhuF_C"/>
</dbReference>
<dbReference type="Pfam" id="PF11575">
    <property type="entry name" value="FhuF_C"/>
    <property type="match status" value="1"/>
</dbReference>
<protein>
    <recommendedName>
        <fullName evidence="1">Ferric siderophore reductase C-terminal domain-containing protein</fullName>
    </recommendedName>
</protein>
<dbReference type="EMBL" id="BAAAHH010000002">
    <property type="protein sequence ID" value="GAA0939618.1"/>
    <property type="molecule type" value="Genomic_DNA"/>
</dbReference>
<name>A0ABN1QAU7_9ACTN</name>
<feature type="domain" description="Ferric siderophore reductase C-terminal" evidence="1">
    <location>
        <begin position="209"/>
        <end position="229"/>
    </location>
</feature>
<keyword evidence="3" id="KW-1185">Reference proteome</keyword>
<comment type="caution">
    <text evidence="2">The sequence shown here is derived from an EMBL/GenBank/DDBJ whole genome shotgun (WGS) entry which is preliminary data.</text>
</comment>
<dbReference type="RefSeq" id="WP_344236830.1">
    <property type="nucleotide sequence ID" value="NZ_BAAAHH010000002.1"/>
</dbReference>
<gene>
    <name evidence="2" type="ORF">GCM10009550_08280</name>
</gene>